<proteinExistence type="predicted"/>
<evidence type="ECO:0000313" key="1">
    <source>
        <dbReference type="EMBL" id="CAJ1584450.1"/>
    </source>
</evidence>
<keyword evidence="2" id="KW-1185">Reference proteome</keyword>
<gene>
    <name evidence="1" type="ORF">MU0050_003192</name>
</gene>
<dbReference type="Proteomes" id="UP001190466">
    <property type="component" value="Chromosome"/>
</dbReference>
<name>A0ABN9P0R0_9MYCO</name>
<protein>
    <submittedName>
        <fullName evidence="1">Uncharacterized protein</fullName>
    </submittedName>
</protein>
<evidence type="ECO:0000313" key="2">
    <source>
        <dbReference type="Proteomes" id="UP001190466"/>
    </source>
</evidence>
<reference evidence="1 2" key="1">
    <citation type="submission" date="2023-08" db="EMBL/GenBank/DDBJ databases">
        <authorList>
            <person name="Folkvardsen B D."/>
            <person name="Norman A."/>
        </authorList>
    </citation>
    <scope>NUCLEOTIDE SEQUENCE [LARGE SCALE GENOMIC DNA]</scope>
    <source>
        <strain evidence="1 2">Mu0050</strain>
    </source>
</reference>
<sequence>MKDLTLLVTVPNDPQAVRAFTDAESEAAKAYAEEKGGVVTRLPR</sequence>
<dbReference type="RefSeq" id="WP_316510549.1">
    <property type="nucleotide sequence ID" value="NZ_OY726395.1"/>
</dbReference>
<organism evidence="1 2">
    <name type="scientific">[Mycobacterium] wendilense</name>
    <dbReference type="NCBI Taxonomy" id="3064284"/>
    <lineage>
        <taxon>Bacteria</taxon>
        <taxon>Bacillati</taxon>
        <taxon>Actinomycetota</taxon>
        <taxon>Actinomycetes</taxon>
        <taxon>Mycobacteriales</taxon>
        <taxon>Mycobacteriaceae</taxon>
        <taxon>Mycolicibacter</taxon>
    </lineage>
</organism>
<dbReference type="EMBL" id="OY726395">
    <property type="protein sequence ID" value="CAJ1584450.1"/>
    <property type="molecule type" value="Genomic_DNA"/>
</dbReference>
<accession>A0ABN9P0R0</accession>